<comment type="caution">
    <text evidence="1">The sequence shown here is derived from an EMBL/GenBank/DDBJ whole genome shotgun (WGS) entry which is preliminary data.</text>
</comment>
<name>A0AAN3BCN3_LISMN</name>
<protein>
    <submittedName>
        <fullName evidence="1">Uncharacterized protein</fullName>
    </submittedName>
</protein>
<accession>A0AAN3BCN3</accession>
<evidence type="ECO:0000313" key="2">
    <source>
        <dbReference type="Proteomes" id="UP000336166"/>
    </source>
</evidence>
<feature type="non-terminal residue" evidence="1">
    <location>
        <position position="137"/>
    </location>
</feature>
<proteinExistence type="predicted"/>
<gene>
    <name evidence="1" type="ORF">Y261_15135</name>
</gene>
<dbReference type="EMBL" id="AAAREG010000034">
    <property type="protein sequence ID" value="EAE2355669.1"/>
    <property type="molecule type" value="Genomic_DNA"/>
</dbReference>
<sequence>MNYFEEGERRYIVKISEGSSLDIQYYELKNIMDENYFYYLENDKLKKYVCDESGNAKFEVLNQFMGDQSSALLSQFLKGTNTVYEYLLETTGKNFNGLIEYMLHFAEVNYADVKLGGLIYFVHSEGMFVRTKNIESQ</sequence>
<dbReference type="Proteomes" id="UP000336166">
    <property type="component" value="Unassembled WGS sequence"/>
</dbReference>
<evidence type="ECO:0000313" key="1">
    <source>
        <dbReference type="EMBL" id="EAE2355669.1"/>
    </source>
</evidence>
<reference evidence="1 2" key="1">
    <citation type="submission" date="2018-06" db="EMBL/GenBank/DDBJ databases">
        <authorList>
            <consortium name="PulseNet: The National Subtyping Network for Foodborne Disease Surveillance"/>
            <person name="Tarr C.L."/>
            <person name="Trees E."/>
            <person name="Katz L.S."/>
            <person name="Carleton-Romer H.A."/>
            <person name="Stroika S."/>
            <person name="Kucerova Z."/>
            <person name="Roache K.F."/>
            <person name="Sabol A.L."/>
            <person name="Besser J."/>
            <person name="Gerner-Smidt P."/>
        </authorList>
    </citation>
    <scope>NUCLEOTIDE SEQUENCE [LARGE SCALE GENOMIC DNA]</scope>
    <source>
        <strain evidence="1 2">PNUSAL000134</strain>
    </source>
</reference>
<organism evidence="1 2">
    <name type="scientific">Listeria monocytogenes</name>
    <dbReference type="NCBI Taxonomy" id="1639"/>
    <lineage>
        <taxon>Bacteria</taxon>
        <taxon>Bacillati</taxon>
        <taxon>Bacillota</taxon>
        <taxon>Bacilli</taxon>
        <taxon>Bacillales</taxon>
        <taxon>Listeriaceae</taxon>
        <taxon>Listeria</taxon>
    </lineage>
</organism>
<dbReference type="AlphaFoldDB" id="A0AAN3BCN3"/>